<dbReference type="GeneID" id="93136611"/>
<reference evidence="1 2" key="2">
    <citation type="submission" date="2007-04" db="EMBL/GenBank/DDBJ databases">
        <title>Draft genome sequence of Dorea longicatena (DSM 13814).</title>
        <authorList>
            <person name="Sudarsanam P."/>
            <person name="Ley R."/>
            <person name="Guruge J."/>
            <person name="Turnbaugh P.J."/>
            <person name="Mahowald M."/>
            <person name="Liep D."/>
            <person name="Gordon J."/>
        </authorList>
    </citation>
    <scope>NUCLEOTIDE SEQUENCE [LARGE SCALE GENOMIC DNA]</scope>
    <source>
        <strain evidence="1 2">DSM 13814</strain>
    </source>
</reference>
<accession>A6BEQ3</accession>
<protein>
    <submittedName>
        <fullName evidence="1">Uncharacterized protein</fullName>
    </submittedName>
</protein>
<evidence type="ECO:0000313" key="2">
    <source>
        <dbReference type="Proteomes" id="UP000004016"/>
    </source>
</evidence>
<evidence type="ECO:0000313" key="1">
    <source>
        <dbReference type="EMBL" id="EDM64092.1"/>
    </source>
</evidence>
<dbReference type="EMBL" id="AAXB02000002">
    <property type="protein sequence ID" value="EDM64092.1"/>
    <property type="molecule type" value="Genomic_DNA"/>
</dbReference>
<name>A6BEQ3_9FIRM</name>
<dbReference type="RefSeq" id="WP_006426793.1">
    <property type="nucleotide sequence ID" value="NZ_DS264392.1"/>
</dbReference>
<dbReference type="eggNOG" id="ENOG502ZQS5">
    <property type="taxonomic scope" value="Bacteria"/>
</dbReference>
<proteinExistence type="predicted"/>
<gene>
    <name evidence="1" type="ORF">DORLON_00773</name>
</gene>
<reference evidence="1 2" key="1">
    <citation type="submission" date="2007-03" db="EMBL/GenBank/DDBJ databases">
        <authorList>
            <person name="Fulton L."/>
            <person name="Clifton S."/>
            <person name="Fulton B."/>
            <person name="Xu J."/>
            <person name="Minx P."/>
            <person name="Pepin K.H."/>
            <person name="Johnson M."/>
            <person name="Thiruvilangam P."/>
            <person name="Bhonagiri V."/>
            <person name="Nash W.E."/>
            <person name="Mardis E.R."/>
            <person name="Wilson R.K."/>
        </authorList>
    </citation>
    <scope>NUCLEOTIDE SEQUENCE [LARGE SCALE GENOMIC DNA]</scope>
    <source>
        <strain evidence="1 2">DSM 13814</strain>
    </source>
</reference>
<dbReference type="Proteomes" id="UP000004016">
    <property type="component" value="Unassembled WGS sequence"/>
</dbReference>
<dbReference type="HOGENOM" id="CLU_153812_0_0_9"/>
<comment type="caution">
    <text evidence="1">The sequence shown here is derived from an EMBL/GenBank/DDBJ whole genome shotgun (WGS) entry which is preliminary data.</text>
</comment>
<dbReference type="AlphaFoldDB" id="A6BEQ3"/>
<organism evidence="1 2">
    <name type="scientific">Dorea longicatena DSM 13814</name>
    <dbReference type="NCBI Taxonomy" id="411462"/>
    <lineage>
        <taxon>Bacteria</taxon>
        <taxon>Bacillati</taxon>
        <taxon>Bacillota</taxon>
        <taxon>Clostridia</taxon>
        <taxon>Lachnospirales</taxon>
        <taxon>Lachnospiraceae</taxon>
        <taxon>Dorea</taxon>
    </lineage>
</organism>
<sequence>MKITFNDATELTVQSASTRPDGSLLIKTISETEENLKTIFQDGMKTKKMIIKERESTIGTYENYTELEGIMKYTAGILGVVLHKVGKSQLERIDALEVTTDDIVLMMADLIAGGEQNENTAVPD</sequence>